<dbReference type="Pfam" id="PF13217">
    <property type="entry name" value="DUF4025"/>
    <property type="match status" value="1"/>
</dbReference>
<evidence type="ECO:0000313" key="1">
    <source>
        <dbReference type="EMBL" id="OAT72644.1"/>
    </source>
</evidence>
<dbReference type="AlphaFoldDB" id="A0A1B7KRC4"/>
<name>A0A1B7KRC4_PARTM</name>
<dbReference type="RefSeq" id="WP_064551597.1">
    <property type="nucleotide sequence ID" value="NZ_LXMA01000023.1"/>
</dbReference>
<accession>A0A1B7KRC4</accession>
<sequence>MEKQENLNIAGRQYEPSDHDRATFLSSALATTHEQVRDAYVEGTVDGIMDDVSGKDIPLSGQNNE</sequence>
<dbReference type="OrthoDB" id="2476089at2"/>
<protein>
    <recommendedName>
        <fullName evidence="3">DUF4025 domain-containing protein</fullName>
    </recommendedName>
</protein>
<organism evidence="1 2">
    <name type="scientific">Parageobacillus thermoglucosidasius</name>
    <name type="common">Geobacillus thermoglucosidasius</name>
    <dbReference type="NCBI Taxonomy" id="1426"/>
    <lineage>
        <taxon>Bacteria</taxon>
        <taxon>Bacillati</taxon>
        <taxon>Bacillota</taxon>
        <taxon>Bacilli</taxon>
        <taxon>Bacillales</taxon>
        <taxon>Anoxybacillaceae</taxon>
        <taxon>Parageobacillus</taxon>
    </lineage>
</organism>
<reference evidence="2" key="1">
    <citation type="submission" date="2016-05" db="EMBL/GenBank/DDBJ databases">
        <authorList>
            <person name="Wang W."/>
            <person name="Zhu L."/>
        </authorList>
    </citation>
    <scope>NUCLEOTIDE SEQUENCE [LARGE SCALE GENOMIC DNA]</scope>
    <source>
        <strain evidence="2">W-2</strain>
    </source>
</reference>
<evidence type="ECO:0008006" key="3">
    <source>
        <dbReference type="Google" id="ProtNLM"/>
    </source>
</evidence>
<proteinExistence type="predicted"/>
<evidence type="ECO:0000313" key="2">
    <source>
        <dbReference type="Proteomes" id="UP000078290"/>
    </source>
</evidence>
<gene>
    <name evidence="1" type="ORF">A7K69_06765</name>
</gene>
<comment type="caution">
    <text evidence="1">The sequence shown here is derived from an EMBL/GenBank/DDBJ whole genome shotgun (WGS) entry which is preliminary data.</text>
</comment>
<dbReference type="EMBL" id="LXMA01000023">
    <property type="protein sequence ID" value="OAT72644.1"/>
    <property type="molecule type" value="Genomic_DNA"/>
</dbReference>
<dbReference type="InterPro" id="IPR025100">
    <property type="entry name" value="DUF4025"/>
</dbReference>
<dbReference type="Proteomes" id="UP000078290">
    <property type="component" value="Unassembled WGS sequence"/>
</dbReference>